<accession>M0M9C4</accession>
<dbReference type="Pfam" id="PF00589">
    <property type="entry name" value="Phage_integrase"/>
    <property type="match status" value="1"/>
</dbReference>
<feature type="domain" description="Tyr recombinase" evidence="5">
    <location>
        <begin position="115"/>
        <end position="330"/>
    </location>
</feature>
<evidence type="ECO:0000313" key="8">
    <source>
        <dbReference type="Proteomes" id="UP000011607"/>
    </source>
</evidence>
<sequence length="336" mass="38878">MSLEPIDPETALDLYLTDRDTEVTQATLYSHSSRLSHFVRWCNQQGIDNLNELTGRKMQEYRLWRREDGDLSPASEKTQMDTVRVFVKYLESIDAVEEDLHVKVRSPQLTGKDNVRDVMLEQDRAEEILDYLEKYEYASRPHVLLTLLWHTMMRVGAAHALDVDDYDPDDQLLEVHHRPDTGTPIKNQAKGERLVAVSDDVCSLLDDWIATRRPEVTDEYGRKPLLATREGRAHKGTLRGDCYQYTRPCIATGNCPHDRDQDTCTALDYEHAYDCPSSVSPHALRRGGITYALNQEWPAKAVSNRANVSESVIDEHYDRRTKREKMEQRRQYLENI</sequence>
<dbReference type="OrthoDB" id="198497at2157"/>
<feature type="domain" description="Core-binding (CB)" evidence="6">
    <location>
        <begin position="6"/>
        <end position="91"/>
    </location>
</feature>
<dbReference type="Proteomes" id="UP000011607">
    <property type="component" value="Unassembled WGS sequence"/>
</dbReference>
<dbReference type="eggNOG" id="arCOG01250">
    <property type="taxonomic scope" value="Archaea"/>
</dbReference>
<dbReference type="SUPFAM" id="SSF56349">
    <property type="entry name" value="DNA breaking-rejoining enzymes"/>
    <property type="match status" value="1"/>
</dbReference>
<evidence type="ECO:0000256" key="2">
    <source>
        <dbReference type="ARBA" id="ARBA00023125"/>
    </source>
</evidence>
<dbReference type="PANTHER" id="PTHR30349">
    <property type="entry name" value="PHAGE INTEGRASE-RELATED"/>
    <property type="match status" value="1"/>
</dbReference>
<organism evidence="7 8">
    <name type="scientific">Halobiforma nitratireducens JCM 10879</name>
    <dbReference type="NCBI Taxonomy" id="1227454"/>
    <lineage>
        <taxon>Archaea</taxon>
        <taxon>Methanobacteriati</taxon>
        <taxon>Methanobacteriota</taxon>
        <taxon>Stenosarchaea group</taxon>
        <taxon>Halobacteria</taxon>
        <taxon>Halobacteriales</taxon>
        <taxon>Natrialbaceae</taxon>
        <taxon>Halobiforma</taxon>
    </lineage>
</organism>
<dbReference type="InterPro" id="IPR044068">
    <property type="entry name" value="CB"/>
</dbReference>
<dbReference type="PATRIC" id="fig|1227454.3.peg.903"/>
<dbReference type="InterPro" id="IPR002104">
    <property type="entry name" value="Integrase_catalytic"/>
</dbReference>
<evidence type="ECO:0000256" key="3">
    <source>
        <dbReference type="ARBA" id="ARBA00023172"/>
    </source>
</evidence>
<evidence type="ECO:0000256" key="1">
    <source>
        <dbReference type="ARBA" id="ARBA00022908"/>
    </source>
</evidence>
<proteinExistence type="predicted"/>
<dbReference type="PANTHER" id="PTHR30349:SF41">
    <property type="entry name" value="INTEGRASE_RECOMBINASE PROTEIN MJ0367-RELATED"/>
    <property type="match status" value="1"/>
</dbReference>
<dbReference type="InterPro" id="IPR010998">
    <property type="entry name" value="Integrase_recombinase_N"/>
</dbReference>
<evidence type="ECO:0000256" key="4">
    <source>
        <dbReference type="PROSITE-ProRule" id="PRU01248"/>
    </source>
</evidence>
<dbReference type="EMBL" id="AOMA01000060">
    <property type="protein sequence ID" value="EMA41938.1"/>
    <property type="molecule type" value="Genomic_DNA"/>
</dbReference>
<dbReference type="GO" id="GO:0015074">
    <property type="term" value="P:DNA integration"/>
    <property type="evidence" value="ECO:0007669"/>
    <property type="project" value="UniProtKB-KW"/>
</dbReference>
<dbReference type="RefSeq" id="WP_006671878.1">
    <property type="nucleotide sequence ID" value="NZ_AOMA01000060.1"/>
</dbReference>
<evidence type="ECO:0000259" key="5">
    <source>
        <dbReference type="PROSITE" id="PS51898"/>
    </source>
</evidence>
<dbReference type="STRING" id="1227454.C446_04605"/>
<evidence type="ECO:0000313" key="7">
    <source>
        <dbReference type="EMBL" id="EMA41938.1"/>
    </source>
</evidence>
<dbReference type="InterPro" id="IPR011010">
    <property type="entry name" value="DNA_brk_join_enz"/>
</dbReference>
<keyword evidence="3" id="KW-0233">DNA recombination</keyword>
<evidence type="ECO:0000259" key="6">
    <source>
        <dbReference type="PROSITE" id="PS51900"/>
    </source>
</evidence>
<keyword evidence="1" id="KW-0229">DNA integration</keyword>
<dbReference type="PROSITE" id="PS51900">
    <property type="entry name" value="CB"/>
    <property type="match status" value="1"/>
</dbReference>
<keyword evidence="2 4" id="KW-0238">DNA-binding</keyword>
<dbReference type="GO" id="GO:0006310">
    <property type="term" value="P:DNA recombination"/>
    <property type="evidence" value="ECO:0007669"/>
    <property type="project" value="UniProtKB-KW"/>
</dbReference>
<gene>
    <name evidence="7" type="ORF">C446_04605</name>
</gene>
<dbReference type="AlphaFoldDB" id="M0M9C4"/>
<dbReference type="PROSITE" id="PS51898">
    <property type="entry name" value="TYR_RECOMBINASE"/>
    <property type="match status" value="1"/>
</dbReference>
<dbReference type="Gene3D" id="1.10.150.130">
    <property type="match status" value="1"/>
</dbReference>
<dbReference type="GO" id="GO:0003677">
    <property type="term" value="F:DNA binding"/>
    <property type="evidence" value="ECO:0007669"/>
    <property type="project" value="UniProtKB-UniRule"/>
</dbReference>
<comment type="caution">
    <text evidence="7">The sequence shown here is derived from an EMBL/GenBank/DDBJ whole genome shotgun (WGS) entry which is preliminary data.</text>
</comment>
<protein>
    <submittedName>
        <fullName evidence="7">Integrase domain-containing protein SAM domain-containing protein</fullName>
    </submittedName>
</protein>
<dbReference type="Gene3D" id="1.10.443.10">
    <property type="entry name" value="Intergrase catalytic core"/>
    <property type="match status" value="1"/>
</dbReference>
<reference evidence="7 8" key="1">
    <citation type="journal article" date="2014" name="PLoS Genet.">
        <title>Phylogenetically driven sequencing of extremely halophilic archaea reveals strategies for static and dynamic osmo-response.</title>
        <authorList>
            <person name="Becker E.A."/>
            <person name="Seitzer P.M."/>
            <person name="Tritt A."/>
            <person name="Larsen D."/>
            <person name="Krusor M."/>
            <person name="Yao A.I."/>
            <person name="Wu D."/>
            <person name="Madern D."/>
            <person name="Eisen J.A."/>
            <person name="Darling A.E."/>
            <person name="Facciotti M.T."/>
        </authorList>
    </citation>
    <scope>NUCLEOTIDE SEQUENCE [LARGE SCALE GENOMIC DNA]</scope>
    <source>
        <strain evidence="7 8">JCM 10879</strain>
    </source>
</reference>
<name>M0M9C4_9EURY</name>
<dbReference type="InterPro" id="IPR013762">
    <property type="entry name" value="Integrase-like_cat_sf"/>
</dbReference>
<dbReference type="InterPro" id="IPR050090">
    <property type="entry name" value="Tyrosine_recombinase_XerCD"/>
</dbReference>
<keyword evidence="8" id="KW-1185">Reference proteome</keyword>